<feature type="domain" description="G-protein coupled receptors family 1 profile" evidence="10">
    <location>
        <begin position="109"/>
        <end position="266"/>
    </location>
</feature>
<comment type="subcellular location">
    <subcellularLocation>
        <location evidence="1">Membrane</location>
        <topology evidence="1">Multi-pass membrane protein</topology>
    </subcellularLocation>
</comment>
<dbReference type="SUPFAM" id="SSF81321">
    <property type="entry name" value="Family A G protein-coupled receptor-like"/>
    <property type="match status" value="1"/>
</dbReference>
<name>A0A6P6MC92_CARAU</name>
<dbReference type="InterPro" id="IPR017452">
    <property type="entry name" value="GPCR_Rhodpsn_7TM"/>
</dbReference>
<feature type="transmembrane region" description="Helical" evidence="9">
    <location>
        <begin position="163"/>
        <end position="190"/>
    </location>
</feature>
<evidence type="ECO:0000256" key="3">
    <source>
        <dbReference type="ARBA" id="ARBA00022989"/>
    </source>
</evidence>
<dbReference type="PANTHER" id="PTHR24232">
    <property type="entry name" value="G-PROTEIN COUPLED RECEPTOR"/>
    <property type="match status" value="1"/>
</dbReference>
<keyword evidence="11" id="KW-1185">Reference proteome</keyword>
<proteinExistence type="predicted"/>
<dbReference type="KEGG" id="caua:113066501"/>
<protein>
    <submittedName>
        <fullName evidence="12">C-C chemokine receptor type 8-like</fullName>
    </submittedName>
</protein>
<feature type="transmembrane region" description="Helical" evidence="9">
    <location>
        <begin position="211"/>
        <end position="235"/>
    </location>
</feature>
<dbReference type="GO" id="GO:0005886">
    <property type="term" value="C:plasma membrane"/>
    <property type="evidence" value="ECO:0007669"/>
    <property type="project" value="TreeGrafter"/>
</dbReference>
<dbReference type="AlphaFoldDB" id="A0A6P6MC92"/>
<dbReference type="GO" id="GO:0004930">
    <property type="term" value="F:G protein-coupled receptor activity"/>
    <property type="evidence" value="ECO:0007669"/>
    <property type="project" value="UniProtKB-KW"/>
</dbReference>
<evidence type="ECO:0000256" key="8">
    <source>
        <dbReference type="ARBA" id="ARBA00023224"/>
    </source>
</evidence>
<evidence type="ECO:0000256" key="6">
    <source>
        <dbReference type="ARBA" id="ARBA00023170"/>
    </source>
</evidence>
<keyword evidence="5 9" id="KW-0472">Membrane</keyword>
<evidence type="ECO:0000256" key="9">
    <source>
        <dbReference type="SAM" id="Phobius"/>
    </source>
</evidence>
<keyword evidence="8" id="KW-0807">Transducer</keyword>
<sequence length="279" mass="31479">MNNSTVNLTSPGTSTNSTNQLIGIMDRVELSVYSIGFLFGFPTHSYIIWLIVTEAGVASEFFNLNLSVCEIINCLNSMVAIISISFSNPTILPMVLQGLVFTGCSLFQCLICVERYLAVVHPVTFLKYKPLRYRVICSTVAWIITLGSCLCCIFIIVSLKIKAYVWFLSQQFLLFFCIQLFCLVSVLRALKQSGPGERAREREEENHTKRRAFYIILITTVSMTIMHVPFTITGFLSIPTQQNLHALWNTGLTFYVLGGFVQPVLYLHRTGKLSFLCYS</sequence>
<evidence type="ECO:0000256" key="2">
    <source>
        <dbReference type="ARBA" id="ARBA00022692"/>
    </source>
</evidence>
<dbReference type="Gene3D" id="1.20.1070.10">
    <property type="entry name" value="Rhodopsin 7-helix transmembrane proteins"/>
    <property type="match status" value="1"/>
</dbReference>
<dbReference type="GeneID" id="113066501"/>
<keyword evidence="7" id="KW-0325">Glycoprotein</keyword>
<keyword evidence="2 9" id="KW-0812">Transmembrane</keyword>
<feature type="transmembrane region" description="Helical" evidence="9">
    <location>
        <begin position="91"/>
        <end position="113"/>
    </location>
</feature>
<evidence type="ECO:0000313" key="12">
    <source>
        <dbReference type="RefSeq" id="XP_026094154.1"/>
    </source>
</evidence>
<keyword evidence="3 9" id="KW-1133">Transmembrane helix</keyword>
<dbReference type="OrthoDB" id="8747610at2759"/>
<organism evidence="11 12">
    <name type="scientific">Carassius auratus</name>
    <name type="common">Goldfish</name>
    <dbReference type="NCBI Taxonomy" id="7957"/>
    <lineage>
        <taxon>Eukaryota</taxon>
        <taxon>Metazoa</taxon>
        <taxon>Chordata</taxon>
        <taxon>Craniata</taxon>
        <taxon>Vertebrata</taxon>
        <taxon>Euteleostomi</taxon>
        <taxon>Actinopterygii</taxon>
        <taxon>Neopterygii</taxon>
        <taxon>Teleostei</taxon>
        <taxon>Ostariophysi</taxon>
        <taxon>Cypriniformes</taxon>
        <taxon>Cyprinidae</taxon>
        <taxon>Cyprininae</taxon>
        <taxon>Carassius</taxon>
    </lineage>
</organism>
<accession>A0A6P6MC92</accession>
<dbReference type="PANTHER" id="PTHR24232:SF85">
    <property type="entry name" value="G-PROTEIN COUPLED RECEPTOR 4"/>
    <property type="match status" value="1"/>
</dbReference>
<evidence type="ECO:0000256" key="1">
    <source>
        <dbReference type="ARBA" id="ARBA00004141"/>
    </source>
</evidence>
<gene>
    <name evidence="12" type="primary">LOC113066501</name>
</gene>
<evidence type="ECO:0000259" key="10">
    <source>
        <dbReference type="PROSITE" id="PS50262"/>
    </source>
</evidence>
<feature type="transmembrane region" description="Helical" evidence="9">
    <location>
        <begin position="30"/>
        <end position="52"/>
    </location>
</feature>
<dbReference type="GO" id="GO:0007200">
    <property type="term" value="P:phospholipase C-activating G protein-coupled receptor signaling pathway"/>
    <property type="evidence" value="ECO:0007669"/>
    <property type="project" value="TreeGrafter"/>
</dbReference>
<evidence type="ECO:0000313" key="11">
    <source>
        <dbReference type="Proteomes" id="UP000515129"/>
    </source>
</evidence>
<evidence type="ECO:0000256" key="4">
    <source>
        <dbReference type="ARBA" id="ARBA00023040"/>
    </source>
</evidence>
<feature type="transmembrane region" description="Helical" evidence="9">
    <location>
        <begin position="247"/>
        <end position="267"/>
    </location>
</feature>
<reference evidence="12" key="1">
    <citation type="submission" date="2025-08" db="UniProtKB">
        <authorList>
            <consortium name="RefSeq"/>
        </authorList>
    </citation>
    <scope>IDENTIFICATION</scope>
    <source>
        <strain evidence="12">Wakin</strain>
        <tissue evidence="12">Muscle</tissue>
    </source>
</reference>
<dbReference type="Pfam" id="PF00001">
    <property type="entry name" value="7tm_1"/>
    <property type="match status" value="1"/>
</dbReference>
<dbReference type="PROSITE" id="PS50262">
    <property type="entry name" value="G_PROTEIN_RECEP_F1_2"/>
    <property type="match status" value="1"/>
</dbReference>
<dbReference type="Proteomes" id="UP000515129">
    <property type="component" value="Chromosome 50"/>
</dbReference>
<keyword evidence="6" id="KW-0675">Receptor</keyword>
<keyword evidence="4" id="KW-0297">G-protein coupled receptor</keyword>
<dbReference type="RefSeq" id="XP_026094154.1">
    <property type="nucleotide sequence ID" value="XM_026238369.1"/>
</dbReference>
<evidence type="ECO:0000256" key="5">
    <source>
        <dbReference type="ARBA" id="ARBA00023136"/>
    </source>
</evidence>
<evidence type="ECO:0000256" key="7">
    <source>
        <dbReference type="ARBA" id="ARBA00023180"/>
    </source>
</evidence>
<dbReference type="InterPro" id="IPR000276">
    <property type="entry name" value="GPCR_Rhodpsn"/>
</dbReference>
<dbReference type="GO" id="GO:0035025">
    <property type="term" value="P:positive regulation of Rho protein signal transduction"/>
    <property type="evidence" value="ECO:0007669"/>
    <property type="project" value="TreeGrafter"/>
</dbReference>
<feature type="transmembrane region" description="Helical" evidence="9">
    <location>
        <begin position="133"/>
        <end position="157"/>
    </location>
</feature>
<feature type="transmembrane region" description="Helical" evidence="9">
    <location>
        <begin position="64"/>
        <end position="85"/>
    </location>
</feature>